<dbReference type="GeneID" id="111298419"/>
<reference evidence="5" key="1">
    <citation type="submission" date="2025-08" db="UniProtKB">
        <authorList>
            <consortium name="RefSeq"/>
        </authorList>
    </citation>
    <scope>IDENTIFICATION</scope>
    <source>
        <tissue evidence="5">Fruit stalk</tissue>
    </source>
</reference>
<keyword evidence="3" id="KW-0341">Growth regulation</keyword>
<dbReference type="KEGG" id="dzi:111298419"/>
<evidence type="ECO:0000313" key="5">
    <source>
        <dbReference type="RefSeq" id="XP_022748868.1"/>
    </source>
</evidence>
<gene>
    <name evidence="5" type="primary">LOC111298419</name>
</gene>
<dbReference type="RefSeq" id="XP_022748868.1">
    <property type="nucleotide sequence ID" value="XM_022893133.1"/>
</dbReference>
<name>A0A6P5Z7X2_DURZI</name>
<keyword evidence="4" id="KW-1185">Reference proteome</keyword>
<dbReference type="PANTHER" id="PTHR31175">
    <property type="entry name" value="AUXIN-RESPONSIVE FAMILY PROTEIN"/>
    <property type="match status" value="1"/>
</dbReference>
<dbReference type="AlphaFoldDB" id="A0A6P5Z7X2"/>
<keyword evidence="2" id="KW-0217">Developmental protein</keyword>
<comment type="similarity">
    <text evidence="1">Belongs to the ARG7 family.</text>
</comment>
<sequence>MVCSKIIKVTRKWQKMTAMESKISSSSKNVNADCFIASLTSNKGHFVVYTTNRRRFAMPSSYLSNNIFLQLFKMSEEEFGLSKKILIDYIRNCCIKDVQASTLFLVNEEFNFPICNDTPFCTDSTKKKN</sequence>
<dbReference type="PANTHER" id="PTHR31175:SF82">
    <property type="entry name" value="AUXIN-RESPONSIVE PROTEIN SAUR65"/>
    <property type="match status" value="1"/>
</dbReference>
<proteinExistence type="inferred from homology"/>
<dbReference type="Pfam" id="PF02519">
    <property type="entry name" value="Auxin_inducible"/>
    <property type="match status" value="1"/>
</dbReference>
<dbReference type="GO" id="GO:0009733">
    <property type="term" value="P:response to auxin"/>
    <property type="evidence" value="ECO:0007669"/>
    <property type="project" value="InterPro"/>
</dbReference>
<organism evidence="4 5">
    <name type="scientific">Durio zibethinus</name>
    <name type="common">Durian</name>
    <dbReference type="NCBI Taxonomy" id="66656"/>
    <lineage>
        <taxon>Eukaryota</taxon>
        <taxon>Viridiplantae</taxon>
        <taxon>Streptophyta</taxon>
        <taxon>Embryophyta</taxon>
        <taxon>Tracheophyta</taxon>
        <taxon>Spermatophyta</taxon>
        <taxon>Magnoliopsida</taxon>
        <taxon>eudicotyledons</taxon>
        <taxon>Gunneridae</taxon>
        <taxon>Pentapetalae</taxon>
        <taxon>rosids</taxon>
        <taxon>malvids</taxon>
        <taxon>Malvales</taxon>
        <taxon>Malvaceae</taxon>
        <taxon>Helicteroideae</taxon>
        <taxon>Durio</taxon>
    </lineage>
</organism>
<protein>
    <submittedName>
        <fullName evidence="5">Auxin-responsive protein SAUR64-like</fullName>
    </submittedName>
</protein>
<dbReference type="Proteomes" id="UP000515121">
    <property type="component" value="Unplaced"/>
</dbReference>
<evidence type="ECO:0000256" key="1">
    <source>
        <dbReference type="ARBA" id="ARBA00006974"/>
    </source>
</evidence>
<dbReference type="OrthoDB" id="1936278at2759"/>
<accession>A0A6P5Z7X2</accession>
<evidence type="ECO:0000313" key="4">
    <source>
        <dbReference type="Proteomes" id="UP000515121"/>
    </source>
</evidence>
<dbReference type="InterPro" id="IPR003676">
    <property type="entry name" value="SAUR_fam"/>
</dbReference>
<evidence type="ECO:0000256" key="2">
    <source>
        <dbReference type="ARBA" id="ARBA00022473"/>
    </source>
</evidence>
<evidence type="ECO:0000256" key="3">
    <source>
        <dbReference type="ARBA" id="ARBA00022604"/>
    </source>
</evidence>